<evidence type="ECO:0000256" key="2">
    <source>
        <dbReference type="ARBA" id="ARBA00023015"/>
    </source>
</evidence>
<dbReference type="Proteomes" id="UP000198417">
    <property type="component" value="Unassembled WGS sequence"/>
</dbReference>
<dbReference type="EMBL" id="FZNN01000031">
    <property type="protein sequence ID" value="SNR82347.1"/>
    <property type="molecule type" value="Genomic_DNA"/>
</dbReference>
<dbReference type="SUPFAM" id="SSF53850">
    <property type="entry name" value="Periplasmic binding protein-like II"/>
    <property type="match status" value="1"/>
</dbReference>
<dbReference type="Gene3D" id="1.10.10.10">
    <property type="entry name" value="Winged helix-like DNA-binding domain superfamily/Winged helix DNA-binding domain"/>
    <property type="match status" value="2"/>
</dbReference>
<evidence type="ECO:0000256" key="4">
    <source>
        <dbReference type="ARBA" id="ARBA00023163"/>
    </source>
</evidence>
<dbReference type="PROSITE" id="PS50931">
    <property type="entry name" value="HTH_LYSR"/>
    <property type="match status" value="2"/>
</dbReference>
<evidence type="ECO:0000256" key="3">
    <source>
        <dbReference type="ARBA" id="ARBA00023125"/>
    </source>
</evidence>
<reference evidence="6 7" key="1">
    <citation type="submission" date="2017-06" db="EMBL/GenBank/DDBJ databases">
        <authorList>
            <person name="Kim H.J."/>
            <person name="Triplett B.A."/>
        </authorList>
    </citation>
    <scope>NUCLEOTIDE SEQUENCE [LARGE SCALE GENOMIC DNA]</scope>
    <source>
        <strain evidence="6 7">DSM 29052</strain>
    </source>
</reference>
<dbReference type="OrthoDB" id="9803030at2"/>
<dbReference type="RefSeq" id="WP_089273669.1">
    <property type="nucleotide sequence ID" value="NZ_FZNN01000031.1"/>
</dbReference>
<dbReference type="GO" id="GO:0000976">
    <property type="term" value="F:transcription cis-regulatory region binding"/>
    <property type="evidence" value="ECO:0007669"/>
    <property type="project" value="TreeGrafter"/>
</dbReference>
<dbReference type="AlphaFoldDB" id="A0A238ZG94"/>
<dbReference type="InterPro" id="IPR036390">
    <property type="entry name" value="WH_DNA-bd_sf"/>
</dbReference>
<keyword evidence="3 6" id="KW-0238">DNA-binding</keyword>
<name>A0A238ZG94_9RHOB</name>
<feature type="domain" description="HTH lysR-type" evidence="5">
    <location>
        <begin position="97"/>
        <end position="150"/>
    </location>
</feature>
<proteinExistence type="inferred from homology"/>
<dbReference type="PANTHER" id="PTHR30126:SF98">
    <property type="entry name" value="HTH-TYPE TRANSCRIPTIONAL ACTIVATOR BAUR"/>
    <property type="match status" value="1"/>
</dbReference>
<dbReference type="PRINTS" id="PR00039">
    <property type="entry name" value="HTHLYSR"/>
</dbReference>
<protein>
    <submittedName>
        <fullName evidence="6">DNA-binding transcriptional regulator, LysR family</fullName>
    </submittedName>
</protein>
<dbReference type="FunFam" id="1.10.10.10:FF:000001">
    <property type="entry name" value="LysR family transcriptional regulator"/>
    <property type="match status" value="1"/>
</dbReference>
<evidence type="ECO:0000313" key="7">
    <source>
        <dbReference type="Proteomes" id="UP000198417"/>
    </source>
</evidence>
<keyword evidence="7" id="KW-1185">Reference proteome</keyword>
<evidence type="ECO:0000259" key="5">
    <source>
        <dbReference type="PROSITE" id="PS50931"/>
    </source>
</evidence>
<dbReference type="InterPro" id="IPR000847">
    <property type="entry name" value="LysR_HTH_N"/>
</dbReference>
<dbReference type="InterPro" id="IPR036388">
    <property type="entry name" value="WH-like_DNA-bd_sf"/>
</dbReference>
<dbReference type="SUPFAM" id="SSF46785">
    <property type="entry name" value="Winged helix' DNA-binding domain"/>
    <property type="match status" value="2"/>
</dbReference>
<keyword evidence="2" id="KW-0805">Transcription regulation</keyword>
<gene>
    <name evidence="6" type="ORF">SAMN06265370_1319</name>
</gene>
<organism evidence="6 7">
    <name type="scientific">Puniceibacterium sediminis</name>
    <dbReference type="NCBI Taxonomy" id="1608407"/>
    <lineage>
        <taxon>Bacteria</taxon>
        <taxon>Pseudomonadati</taxon>
        <taxon>Pseudomonadota</taxon>
        <taxon>Alphaproteobacteria</taxon>
        <taxon>Rhodobacterales</taxon>
        <taxon>Paracoccaceae</taxon>
        <taxon>Puniceibacterium</taxon>
    </lineage>
</organism>
<keyword evidence="4" id="KW-0804">Transcription</keyword>
<dbReference type="InterPro" id="IPR005119">
    <property type="entry name" value="LysR_subst-bd"/>
</dbReference>
<dbReference type="GO" id="GO:0003700">
    <property type="term" value="F:DNA-binding transcription factor activity"/>
    <property type="evidence" value="ECO:0007669"/>
    <property type="project" value="InterPro"/>
</dbReference>
<evidence type="ECO:0000256" key="1">
    <source>
        <dbReference type="ARBA" id="ARBA00009437"/>
    </source>
</evidence>
<dbReference type="Gene3D" id="3.40.190.10">
    <property type="entry name" value="Periplasmic binding protein-like II"/>
    <property type="match status" value="2"/>
</dbReference>
<comment type="similarity">
    <text evidence="1">Belongs to the LysR transcriptional regulatory family.</text>
</comment>
<dbReference type="Pfam" id="PF03466">
    <property type="entry name" value="LysR_substrate"/>
    <property type="match status" value="1"/>
</dbReference>
<accession>A0A238ZG94</accession>
<dbReference type="PANTHER" id="PTHR30126">
    <property type="entry name" value="HTH-TYPE TRANSCRIPTIONAL REGULATOR"/>
    <property type="match status" value="1"/>
</dbReference>
<feature type="domain" description="HTH lysR-type" evidence="5">
    <location>
        <begin position="4"/>
        <end position="61"/>
    </location>
</feature>
<dbReference type="Pfam" id="PF00126">
    <property type="entry name" value="HTH_1"/>
    <property type="match status" value="2"/>
</dbReference>
<evidence type="ECO:0000313" key="6">
    <source>
        <dbReference type="EMBL" id="SNR82347.1"/>
    </source>
</evidence>
<sequence length="394" mass="43049">MISRNLRHLRVFMAVAETGSVTHAADRCHVSQPAVTQALNKLEQNAGGALFDRTRHGFFTTPRGDVLLNRVRRAFDLLDPALDDVSPRLVLTATAPQLTALIAVRETENFTLAALRLNLAQPTVHRAVSQLEQESVRALFERTSYGIIPTRQTRALSQSAQLAFAELDQADADLAELDGREVGRIVVGALPLSRSVILPHALTQFRALRPIQNITVIDGPYSELLGGLRRGDIDFILGALRDPLPIADIVQEPLFSDRLTILCRPDHPLADRTGLKPSDLSDTPWVVTREGTPTRAQFDACFDNGTAPISLIETGSILLMREILLASDHLGCISTAQSHAEISKGLLARLNVDVDWARRPIGLTTRAGWMATKGQALMLDLIRAAAEEARQSIA</sequence>